<dbReference type="WBParaSite" id="RSKR_0001099700.1">
    <property type="protein sequence ID" value="RSKR_0001099700.1"/>
    <property type="gene ID" value="RSKR_0001099700"/>
</dbReference>
<name>A0AC35UEF0_9BILA</name>
<accession>A0AC35UEF0</accession>
<proteinExistence type="predicted"/>
<organism evidence="1 2">
    <name type="scientific">Rhabditophanes sp. KR3021</name>
    <dbReference type="NCBI Taxonomy" id="114890"/>
    <lineage>
        <taxon>Eukaryota</taxon>
        <taxon>Metazoa</taxon>
        <taxon>Ecdysozoa</taxon>
        <taxon>Nematoda</taxon>
        <taxon>Chromadorea</taxon>
        <taxon>Rhabditida</taxon>
        <taxon>Tylenchina</taxon>
        <taxon>Panagrolaimomorpha</taxon>
        <taxon>Strongyloidoidea</taxon>
        <taxon>Alloionematidae</taxon>
        <taxon>Rhabditophanes</taxon>
    </lineage>
</organism>
<evidence type="ECO:0000313" key="2">
    <source>
        <dbReference type="WBParaSite" id="RSKR_0001099700.1"/>
    </source>
</evidence>
<reference evidence="2" key="1">
    <citation type="submission" date="2016-11" db="UniProtKB">
        <authorList>
            <consortium name="WormBaseParasite"/>
        </authorList>
    </citation>
    <scope>IDENTIFICATION</scope>
    <source>
        <strain evidence="2">KR3021</strain>
    </source>
</reference>
<dbReference type="Proteomes" id="UP000095286">
    <property type="component" value="Unplaced"/>
</dbReference>
<protein>
    <submittedName>
        <fullName evidence="2">F-box domain-containing protein</fullName>
    </submittedName>
</protein>
<evidence type="ECO:0000313" key="1">
    <source>
        <dbReference type="Proteomes" id="UP000095286"/>
    </source>
</evidence>
<sequence>MSEYIINSPANQSLLPYHDKESNWVHLFDNLPSFPTTSKATQLDPLLFAEVIQKFVQNEPIKYAFGMRKLNYEAYCTVLHSLTLNQKIKIEIKYHSNRIANSDPIYQIQDSVMKDEGEALQFISLILSKARQITKLDINMEVSSTSFLDRLLEPVLESDKVCLEHLLVKRRYVGQQFGVIIKLIQKHNRTLKSIGRIGLSEAIECLNSETRLERLSLMNFDLMRAGVMESEELDEDTRQLIRVLARLGPKFNHLSYTTYSGFDLANSSSTLMLKSCGVISLRLTMQKGSPISHRPFTRSLLDDLIELELIGDLNKPTEDLSTIFPNLRHFLYQKQNLATSIN</sequence>